<evidence type="ECO:0000256" key="6">
    <source>
        <dbReference type="RuleBase" id="RU003355"/>
    </source>
</evidence>
<dbReference type="PROSITE" id="PS00136">
    <property type="entry name" value="SUBTILASE_ASP"/>
    <property type="match status" value="1"/>
</dbReference>
<dbReference type="InterPro" id="IPR015500">
    <property type="entry name" value="Peptidase_S8_subtilisin-rel"/>
</dbReference>
<dbReference type="Proteomes" id="UP000245444">
    <property type="component" value="Chromosome"/>
</dbReference>
<feature type="active site" description="Charge relay system" evidence="5">
    <location>
        <position position="376"/>
    </location>
</feature>
<dbReference type="PRINTS" id="PR00723">
    <property type="entry name" value="SUBTILISIN"/>
</dbReference>
<sequence>MSERRVILVLPAREELRNPAMMRISGNDGRIRTRVSGIPARAELDTDFSPVPLGQIGHTARLELSSAAAAPYFAVRATIDDANDVPSTTTDGAAIFSDPQIAAFATPPGCSTAPIGTRADVERRLDVAGLAAKQLDGSGVGIAVMDDGINLAHLAGKGIAAALDASVTWPSLTCPPGQHPVGHGTMCAYGALIAAPKATLLDFPILRSTAIGGNPSAGFLSDALQAYASLIPLVSGRKRRFRSLVVTNSWGLYHESWDFPGGHTGRYVDNPDHPFNVIVGALSRYGVDILFAAGNCGAGCPDPRCQGVVKHTIMGANAHPDVITVAGVTTGGRRAGYSSQGPGIPGMVYAKPDLSSYTHFLGSEACGPGTADDGTSAACPVAAGCVAAIRTRVPPTILGPRDLARELKSDTSSRSAAGWNRNLGYGILEPLRTATRLGL</sequence>
<dbReference type="InterPro" id="IPR050131">
    <property type="entry name" value="Peptidase_S8_subtilisin-like"/>
</dbReference>
<keyword evidence="4 5" id="KW-0720">Serine protease</keyword>
<dbReference type="GO" id="GO:0006508">
    <property type="term" value="P:proteolysis"/>
    <property type="evidence" value="ECO:0007669"/>
    <property type="project" value="UniProtKB-KW"/>
</dbReference>
<name>A0A2U8WGL8_9HYPH</name>
<dbReference type="Pfam" id="PF00082">
    <property type="entry name" value="Peptidase_S8"/>
    <property type="match status" value="1"/>
</dbReference>
<feature type="active site" description="Charge relay system" evidence="5">
    <location>
        <position position="183"/>
    </location>
</feature>
<dbReference type="SUPFAM" id="SSF52743">
    <property type="entry name" value="Subtilisin-like"/>
    <property type="match status" value="1"/>
</dbReference>
<evidence type="ECO:0000256" key="3">
    <source>
        <dbReference type="ARBA" id="ARBA00022801"/>
    </source>
</evidence>
<evidence type="ECO:0000256" key="2">
    <source>
        <dbReference type="ARBA" id="ARBA00022670"/>
    </source>
</evidence>
<evidence type="ECO:0000256" key="4">
    <source>
        <dbReference type="ARBA" id="ARBA00022825"/>
    </source>
</evidence>
<dbReference type="EMBL" id="CP029553">
    <property type="protein sequence ID" value="AWN45374.1"/>
    <property type="molecule type" value="Genomic_DNA"/>
</dbReference>
<evidence type="ECO:0000313" key="8">
    <source>
        <dbReference type="EMBL" id="AWN45374.1"/>
    </source>
</evidence>
<dbReference type="AlphaFoldDB" id="A0A2U8WGL8"/>
<dbReference type="RefSeq" id="WP_109957742.1">
    <property type="nucleotide sequence ID" value="NZ_CP029553.1"/>
</dbReference>
<dbReference type="PANTHER" id="PTHR43806">
    <property type="entry name" value="PEPTIDASE S8"/>
    <property type="match status" value="1"/>
</dbReference>
<dbReference type="Gene3D" id="3.40.50.200">
    <property type="entry name" value="Peptidase S8/S53 domain"/>
    <property type="match status" value="1"/>
</dbReference>
<dbReference type="InterPro" id="IPR023827">
    <property type="entry name" value="Peptidase_S8_Asp-AS"/>
</dbReference>
<dbReference type="PROSITE" id="PS51892">
    <property type="entry name" value="SUBTILASE"/>
    <property type="match status" value="1"/>
</dbReference>
<comment type="similarity">
    <text evidence="1 5 6">Belongs to the peptidase S8 family.</text>
</comment>
<evidence type="ECO:0000256" key="1">
    <source>
        <dbReference type="ARBA" id="ARBA00011073"/>
    </source>
</evidence>
<keyword evidence="3 5" id="KW-0378">Hydrolase</keyword>
<keyword evidence="2 5" id="KW-0645">Protease</keyword>
<dbReference type="OrthoDB" id="3496386at2"/>
<protein>
    <recommendedName>
        <fullName evidence="7">Peptidase S8/S53 domain-containing protein</fullName>
    </recommendedName>
</protein>
<evidence type="ECO:0000256" key="5">
    <source>
        <dbReference type="PROSITE-ProRule" id="PRU01240"/>
    </source>
</evidence>
<gene>
    <name evidence="8" type="ORF">DK419_02780</name>
</gene>
<dbReference type="CDD" id="cd00306">
    <property type="entry name" value="Peptidases_S8_S53"/>
    <property type="match status" value="1"/>
</dbReference>
<dbReference type="KEGG" id="mtea:DK419_02780"/>
<evidence type="ECO:0000259" key="7">
    <source>
        <dbReference type="Pfam" id="PF00082"/>
    </source>
</evidence>
<evidence type="ECO:0000313" key="9">
    <source>
        <dbReference type="Proteomes" id="UP000245444"/>
    </source>
</evidence>
<dbReference type="InterPro" id="IPR036852">
    <property type="entry name" value="Peptidase_S8/S53_dom_sf"/>
</dbReference>
<dbReference type="InterPro" id="IPR000209">
    <property type="entry name" value="Peptidase_S8/S53_dom"/>
</dbReference>
<keyword evidence="9" id="KW-1185">Reference proteome</keyword>
<dbReference type="PANTHER" id="PTHR43806:SF11">
    <property type="entry name" value="CEREVISIN-RELATED"/>
    <property type="match status" value="1"/>
</dbReference>
<reference evidence="8 9" key="1">
    <citation type="submission" date="2018-05" db="EMBL/GenBank/DDBJ databases">
        <title>Complete Genome Sequence of Methylobacterium sp. 17Sr1-28.</title>
        <authorList>
            <person name="Srinivasan S."/>
        </authorList>
    </citation>
    <scope>NUCLEOTIDE SEQUENCE [LARGE SCALE GENOMIC DNA]</scope>
    <source>
        <strain evidence="8 9">17Sr1-28</strain>
    </source>
</reference>
<accession>A0A2U8WGL8</accession>
<feature type="active site" description="Charge relay system" evidence="5">
    <location>
        <position position="146"/>
    </location>
</feature>
<organism evidence="8 9">
    <name type="scientific">Methylobacterium terrae</name>
    <dbReference type="NCBI Taxonomy" id="2202827"/>
    <lineage>
        <taxon>Bacteria</taxon>
        <taxon>Pseudomonadati</taxon>
        <taxon>Pseudomonadota</taxon>
        <taxon>Alphaproteobacteria</taxon>
        <taxon>Hyphomicrobiales</taxon>
        <taxon>Methylobacteriaceae</taxon>
        <taxon>Methylobacterium</taxon>
    </lineage>
</organism>
<dbReference type="PROSITE" id="PS00138">
    <property type="entry name" value="SUBTILASE_SER"/>
    <property type="match status" value="1"/>
</dbReference>
<dbReference type="GO" id="GO:0004252">
    <property type="term" value="F:serine-type endopeptidase activity"/>
    <property type="evidence" value="ECO:0007669"/>
    <property type="project" value="UniProtKB-UniRule"/>
</dbReference>
<feature type="domain" description="Peptidase S8/S53" evidence="7">
    <location>
        <begin position="137"/>
        <end position="426"/>
    </location>
</feature>
<dbReference type="InterPro" id="IPR023828">
    <property type="entry name" value="Peptidase_S8_Ser-AS"/>
</dbReference>
<proteinExistence type="inferred from homology"/>